<dbReference type="EMBL" id="JBHSKV010000011">
    <property type="protein sequence ID" value="MFC5134729.1"/>
    <property type="molecule type" value="Genomic_DNA"/>
</dbReference>
<protein>
    <submittedName>
        <fullName evidence="1">Uncharacterized protein</fullName>
    </submittedName>
</protein>
<dbReference type="AlphaFoldDB" id="A0ABD5QT99"/>
<dbReference type="RefSeq" id="WP_238987738.1">
    <property type="nucleotide sequence ID" value="NZ_JBHSKV010000011.1"/>
</dbReference>
<organism evidence="1 2">
    <name type="scientific">Halorubrum glutamatedens</name>
    <dbReference type="NCBI Taxonomy" id="2707018"/>
    <lineage>
        <taxon>Archaea</taxon>
        <taxon>Methanobacteriati</taxon>
        <taxon>Methanobacteriota</taxon>
        <taxon>Stenosarchaea group</taxon>
        <taxon>Halobacteria</taxon>
        <taxon>Halobacteriales</taxon>
        <taxon>Haloferacaceae</taxon>
        <taxon>Halorubrum</taxon>
    </lineage>
</organism>
<evidence type="ECO:0000313" key="1">
    <source>
        <dbReference type="EMBL" id="MFC5134729.1"/>
    </source>
</evidence>
<accession>A0ABD5QT99</accession>
<name>A0ABD5QT99_9EURY</name>
<dbReference type="Proteomes" id="UP001596145">
    <property type="component" value="Unassembled WGS sequence"/>
</dbReference>
<proteinExistence type="predicted"/>
<comment type="caution">
    <text evidence="1">The sequence shown here is derived from an EMBL/GenBank/DDBJ whole genome shotgun (WGS) entry which is preliminary data.</text>
</comment>
<keyword evidence="2" id="KW-1185">Reference proteome</keyword>
<reference evidence="1 2" key="1">
    <citation type="journal article" date="2019" name="Int. J. Syst. Evol. Microbiol.">
        <title>The Global Catalogue of Microorganisms (GCM) 10K type strain sequencing project: providing services to taxonomists for standard genome sequencing and annotation.</title>
        <authorList>
            <consortium name="The Broad Institute Genomics Platform"/>
            <consortium name="The Broad Institute Genome Sequencing Center for Infectious Disease"/>
            <person name="Wu L."/>
            <person name="Ma J."/>
        </authorList>
    </citation>
    <scope>NUCLEOTIDE SEQUENCE [LARGE SCALE GENOMIC DNA]</scope>
    <source>
        <strain evidence="1 2">CGMCC 1.16026</strain>
    </source>
</reference>
<sequence length="270" mass="29055">MSEQTLIKAGDTAERTIGTGSIEERGLRTAHHVAFGNPTEETHHGTITISTASETVFEESVELQANASIVASLTDLSTYTVRVTVPELDATEVVTLDPHQFTCNVTKTTVNVQEDGTLDSTSISTRMACPGVVSDTAPSDEVVSHTLGDDPIPADTGEFTHMFMLRNPSEETWTARMLVEDDSTAQFDGLYTVEPESTVLITLTESGTYTLSVDVLETEMTASEQVTPENFDCNQSSTRAEIDSEGELTVNTLSTLMACGTETHSTNESS</sequence>
<gene>
    <name evidence="1" type="ORF">ACFPJA_08340</name>
</gene>
<evidence type="ECO:0000313" key="2">
    <source>
        <dbReference type="Proteomes" id="UP001596145"/>
    </source>
</evidence>